<name>A0A7W9Q920_9ACTN</name>
<keyword evidence="3" id="KW-1185">Reference proteome</keyword>
<gene>
    <name evidence="2" type="ORF">FHS42_002939</name>
</gene>
<proteinExistence type="predicted"/>
<evidence type="ECO:0000313" key="3">
    <source>
        <dbReference type="Proteomes" id="UP000588098"/>
    </source>
</evidence>
<dbReference type="AlphaFoldDB" id="A0A7W9Q920"/>
<dbReference type="EMBL" id="JACHJL010000006">
    <property type="protein sequence ID" value="MBB5935870.1"/>
    <property type="molecule type" value="Genomic_DNA"/>
</dbReference>
<dbReference type="RefSeq" id="WP_184572529.1">
    <property type="nucleotide sequence ID" value="NZ_JACHJL010000006.1"/>
</dbReference>
<evidence type="ECO:0000313" key="2">
    <source>
        <dbReference type="EMBL" id="MBB5935870.1"/>
    </source>
</evidence>
<feature type="compositionally biased region" description="Basic and acidic residues" evidence="1">
    <location>
        <begin position="49"/>
        <end position="64"/>
    </location>
</feature>
<sequence length="64" mass="7251">MPEPGSKAYDKERARRRKEAENRGISDQDANIEANESLQADPKWQSRGPRTERGKGPKGERQGE</sequence>
<protein>
    <submittedName>
        <fullName evidence="2">Uncharacterized protein</fullName>
    </submittedName>
</protein>
<reference evidence="2 3" key="1">
    <citation type="submission" date="2020-08" db="EMBL/GenBank/DDBJ databases">
        <title>Genomic Encyclopedia of Type Strains, Phase III (KMG-III): the genomes of soil and plant-associated and newly described type strains.</title>
        <authorList>
            <person name="Whitman W."/>
        </authorList>
    </citation>
    <scope>NUCLEOTIDE SEQUENCE [LARGE SCALE GENOMIC DNA]</scope>
    <source>
        <strain evidence="2 3">CECT 8305</strain>
    </source>
</reference>
<accession>A0A7W9Q920</accession>
<comment type="caution">
    <text evidence="2">The sequence shown here is derived from an EMBL/GenBank/DDBJ whole genome shotgun (WGS) entry which is preliminary data.</text>
</comment>
<feature type="compositionally biased region" description="Basic and acidic residues" evidence="1">
    <location>
        <begin position="8"/>
        <end position="26"/>
    </location>
</feature>
<evidence type="ECO:0000256" key="1">
    <source>
        <dbReference type="SAM" id="MobiDB-lite"/>
    </source>
</evidence>
<feature type="region of interest" description="Disordered" evidence="1">
    <location>
        <begin position="1"/>
        <end position="64"/>
    </location>
</feature>
<dbReference type="Proteomes" id="UP000588098">
    <property type="component" value="Unassembled WGS sequence"/>
</dbReference>
<organism evidence="2 3">
    <name type="scientific">Streptomyces zagrosensis</name>
    <dbReference type="NCBI Taxonomy" id="1042984"/>
    <lineage>
        <taxon>Bacteria</taxon>
        <taxon>Bacillati</taxon>
        <taxon>Actinomycetota</taxon>
        <taxon>Actinomycetes</taxon>
        <taxon>Kitasatosporales</taxon>
        <taxon>Streptomycetaceae</taxon>
        <taxon>Streptomyces</taxon>
    </lineage>
</organism>